<reference evidence="1 2" key="1">
    <citation type="submission" date="2019-03" db="EMBL/GenBank/DDBJ databases">
        <title>This is whole genome sequence of Paenibacillus sp MS74 strain.</title>
        <authorList>
            <person name="Trinh H.N."/>
        </authorList>
    </citation>
    <scope>NUCLEOTIDE SEQUENCE [LARGE SCALE GENOMIC DNA]</scope>
    <source>
        <strain evidence="1 2">MS74</strain>
    </source>
</reference>
<accession>A0A4R5KKU5</accession>
<evidence type="ECO:0000313" key="1">
    <source>
        <dbReference type="EMBL" id="TDF95040.1"/>
    </source>
</evidence>
<proteinExistence type="predicted"/>
<evidence type="ECO:0008006" key="3">
    <source>
        <dbReference type="Google" id="ProtNLM"/>
    </source>
</evidence>
<sequence length="62" mass="7157">MEEGQMILITTHELTEVENMLDEIVFIHDGKLLLTGHVETLKEQTNESLMNILKEVYERASV</sequence>
<dbReference type="SUPFAM" id="SSF52540">
    <property type="entry name" value="P-loop containing nucleoside triphosphate hydrolases"/>
    <property type="match status" value="1"/>
</dbReference>
<dbReference type="AlphaFoldDB" id="A0A4R5KKU5"/>
<dbReference type="Proteomes" id="UP000295636">
    <property type="component" value="Unassembled WGS sequence"/>
</dbReference>
<dbReference type="Gene3D" id="3.40.50.300">
    <property type="entry name" value="P-loop containing nucleotide triphosphate hydrolases"/>
    <property type="match status" value="1"/>
</dbReference>
<protein>
    <recommendedName>
        <fullName evidence="3">ABC transporter ATP-binding protein</fullName>
    </recommendedName>
</protein>
<name>A0A4R5KKU5_9BACL</name>
<keyword evidence="2" id="KW-1185">Reference proteome</keyword>
<organism evidence="1 2">
    <name type="scientific">Paenibacillus piri</name>
    <dbReference type="NCBI Taxonomy" id="2547395"/>
    <lineage>
        <taxon>Bacteria</taxon>
        <taxon>Bacillati</taxon>
        <taxon>Bacillota</taxon>
        <taxon>Bacilli</taxon>
        <taxon>Bacillales</taxon>
        <taxon>Paenibacillaceae</taxon>
        <taxon>Paenibacillus</taxon>
    </lineage>
</organism>
<dbReference type="EMBL" id="SMRT01000011">
    <property type="protein sequence ID" value="TDF95040.1"/>
    <property type="molecule type" value="Genomic_DNA"/>
</dbReference>
<gene>
    <name evidence="1" type="ORF">E1757_21110</name>
</gene>
<comment type="caution">
    <text evidence="1">The sequence shown here is derived from an EMBL/GenBank/DDBJ whole genome shotgun (WGS) entry which is preliminary data.</text>
</comment>
<evidence type="ECO:0000313" key="2">
    <source>
        <dbReference type="Proteomes" id="UP000295636"/>
    </source>
</evidence>
<dbReference type="RefSeq" id="WP_133231804.1">
    <property type="nucleotide sequence ID" value="NZ_SMRT01000011.1"/>
</dbReference>
<dbReference type="InterPro" id="IPR027417">
    <property type="entry name" value="P-loop_NTPase"/>
</dbReference>